<keyword evidence="2" id="KW-0813">Transport</keyword>
<dbReference type="Pfam" id="PF00005">
    <property type="entry name" value="ABC_tran"/>
    <property type="match status" value="1"/>
</dbReference>
<dbReference type="PROSITE" id="PS00211">
    <property type="entry name" value="ABC_TRANSPORTER_1"/>
    <property type="match status" value="1"/>
</dbReference>
<dbReference type="AlphaFoldDB" id="A0A8H2QX11"/>
<evidence type="ECO:0000313" key="7">
    <source>
        <dbReference type="Proteomes" id="UP000377798"/>
    </source>
</evidence>
<dbReference type="EMBL" id="CAACYI010000001">
    <property type="protein sequence ID" value="VFB15597.1"/>
    <property type="molecule type" value="Genomic_DNA"/>
</dbReference>
<dbReference type="SUPFAM" id="SSF52540">
    <property type="entry name" value="P-loop containing nucleoside triphosphate hydrolases"/>
    <property type="match status" value="1"/>
</dbReference>
<dbReference type="Proteomes" id="UP000377798">
    <property type="component" value="Unassembled WGS sequence"/>
</dbReference>
<sequence>MPLLEFKKLNYRTQDREILRNISLDVEAGDFISIVGPSGSGKSTLLKLASHLISPSSGDMLFKGKNYLDYPPGDLRKNIGYCFQTPHLFTGTVLDNLAFPYDIRHTKPDLARIHALLDLFHMSRGYLSREVHALSGGEKQRIALVRTMVFMPEVLLLDEVTSALDRDNAALIEKAMVDLNAQGTTILSVTHKIHQGKHYANKLLTLDQGKLVSFQEVLQ</sequence>
<evidence type="ECO:0000313" key="6">
    <source>
        <dbReference type="EMBL" id="VFB15597.1"/>
    </source>
</evidence>
<evidence type="ECO:0000256" key="2">
    <source>
        <dbReference type="ARBA" id="ARBA00022448"/>
    </source>
</evidence>
<keyword evidence="3" id="KW-0547">Nucleotide-binding</keyword>
<dbReference type="InterPro" id="IPR017871">
    <property type="entry name" value="ABC_transporter-like_CS"/>
</dbReference>
<protein>
    <submittedName>
        <fullName evidence="6">Uncharacterized ABC transporter ATP-binding protein YbbL</fullName>
    </submittedName>
</protein>
<evidence type="ECO:0000256" key="4">
    <source>
        <dbReference type="ARBA" id="ARBA00022840"/>
    </source>
</evidence>
<dbReference type="CDD" id="cd03225">
    <property type="entry name" value="ABC_cobalt_CbiO_domain1"/>
    <property type="match status" value="1"/>
</dbReference>
<dbReference type="GO" id="GO:0005886">
    <property type="term" value="C:plasma membrane"/>
    <property type="evidence" value="ECO:0007669"/>
    <property type="project" value="UniProtKB-SubCell"/>
</dbReference>
<dbReference type="PANTHER" id="PTHR43423:SF1">
    <property type="entry name" value="ABC TRANSPORTER I FAMILY MEMBER 17"/>
    <property type="match status" value="1"/>
</dbReference>
<evidence type="ECO:0000259" key="5">
    <source>
        <dbReference type="PROSITE" id="PS50893"/>
    </source>
</evidence>
<comment type="caution">
    <text evidence="6">The sequence shown here is derived from an EMBL/GenBank/DDBJ whole genome shotgun (WGS) entry which is preliminary data.</text>
</comment>
<dbReference type="GO" id="GO:0016887">
    <property type="term" value="F:ATP hydrolysis activity"/>
    <property type="evidence" value="ECO:0007669"/>
    <property type="project" value="InterPro"/>
</dbReference>
<dbReference type="InterPro" id="IPR027417">
    <property type="entry name" value="P-loop_NTPase"/>
</dbReference>
<dbReference type="SMART" id="SM00382">
    <property type="entry name" value="AAA"/>
    <property type="match status" value="1"/>
</dbReference>
<comment type="subcellular location">
    <subcellularLocation>
        <location evidence="1">Cell membrane</location>
        <topology evidence="1">Peripheral membrane protein</topology>
    </subcellularLocation>
</comment>
<name>A0A8H2QX11_9FIRM</name>
<dbReference type="PANTHER" id="PTHR43423">
    <property type="entry name" value="ABC TRANSPORTER I FAMILY MEMBER 17"/>
    <property type="match status" value="1"/>
</dbReference>
<dbReference type="GO" id="GO:0022857">
    <property type="term" value="F:transmembrane transporter activity"/>
    <property type="evidence" value="ECO:0007669"/>
    <property type="project" value="UniProtKB-ARBA"/>
</dbReference>
<dbReference type="InterPro" id="IPR015856">
    <property type="entry name" value="ABC_transpr_CbiO/EcfA_su"/>
</dbReference>
<dbReference type="GO" id="GO:0005524">
    <property type="term" value="F:ATP binding"/>
    <property type="evidence" value="ECO:0007669"/>
    <property type="project" value="UniProtKB-KW"/>
</dbReference>
<keyword evidence="7" id="KW-1185">Reference proteome</keyword>
<dbReference type="Gene3D" id="3.40.50.300">
    <property type="entry name" value="P-loop containing nucleotide triphosphate hydrolases"/>
    <property type="match status" value="1"/>
</dbReference>
<dbReference type="InterPro" id="IPR003439">
    <property type="entry name" value="ABC_transporter-like_ATP-bd"/>
</dbReference>
<reference evidence="6 7" key="1">
    <citation type="submission" date="2019-02" db="EMBL/GenBank/DDBJ databases">
        <authorList>
            <consortium name="Pathogen Informatics"/>
        </authorList>
    </citation>
    <scope>NUCLEOTIDE SEQUENCE [LARGE SCALE GENOMIC DNA]</scope>
    <source>
        <strain evidence="6 7">3012STDY7089603</strain>
    </source>
</reference>
<accession>A0A8H2QX11</accession>
<keyword evidence="4 6" id="KW-0067">ATP-binding</keyword>
<feature type="domain" description="ABC transporter" evidence="5">
    <location>
        <begin position="4"/>
        <end position="219"/>
    </location>
</feature>
<evidence type="ECO:0000256" key="1">
    <source>
        <dbReference type="ARBA" id="ARBA00004202"/>
    </source>
</evidence>
<evidence type="ECO:0000256" key="3">
    <source>
        <dbReference type="ARBA" id="ARBA00022741"/>
    </source>
</evidence>
<gene>
    <name evidence="6" type="primary">ybbL</name>
    <name evidence="6" type="ORF">NCTC13150_00096</name>
</gene>
<organism evidence="6 7">
    <name type="scientific">Urinicoccus massiliensis</name>
    <dbReference type="NCBI Taxonomy" id="1723382"/>
    <lineage>
        <taxon>Bacteria</taxon>
        <taxon>Bacillati</taxon>
        <taxon>Bacillota</taxon>
        <taxon>Tissierellia</taxon>
        <taxon>Tissierellales</taxon>
        <taxon>Peptoniphilaceae</taxon>
        <taxon>Urinicoccus</taxon>
    </lineage>
</organism>
<proteinExistence type="predicted"/>
<dbReference type="PROSITE" id="PS50893">
    <property type="entry name" value="ABC_TRANSPORTER_2"/>
    <property type="match status" value="1"/>
</dbReference>
<dbReference type="InterPro" id="IPR003593">
    <property type="entry name" value="AAA+_ATPase"/>
</dbReference>
<dbReference type="RefSeq" id="WP_131747961.1">
    <property type="nucleotide sequence ID" value="NZ_CAACYI010000001.1"/>
</dbReference>